<dbReference type="Gene3D" id="3.90.79.10">
    <property type="entry name" value="Nucleoside Triphosphate Pyrophosphohydrolase"/>
    <property type="match status" value="1"/>
</dbReference>
<dbReference type="InterPro" id="IPR005760">
    <property type="entry name" value="A/G_AdeGlyc_MutY"/>
</dbReference>
<sequence>MNTPHSFTKSLISWYSIVKRDLPWRRSNDPYKIWLSEIILQQTRIDQGLPYYNRFVSLFPTVGDLAEAPSQTVMKTWEGLGYYSRARNLHSTAQVIHTELGGIFPSTYAELVKLKGVGPYTAAAIASMAFGEATPVIDGNVFRFVSRYFGVEADIADQKNRKFFMEILEDLIPQSDPGTFNQAMMEYGATVCKPSPDCVSCLFRLSCYAYKHQKQQVLPVKTKKVKSKEVFFSYLIFEHEGTTLMRQRTESIWTGLFEFHNITHEQGLQEEQITHFLSQYPHLIVHQKFEPVQHILTHRKLWVTFYHIEVTMKDTFRMLSKDLGLNLYSWEEVLTLPRPKVIVNHLQQAVF</sequence>
<protein>
    <recommendedName>
        <fullName evidence="5 14">Adenine DNA glycosylase</fullName>
        <ecNumber evidence="4 14">3.2.2.31</ecNumber>
    </recommendedName>
</protein>
<evidence type="ECO:0000256" key="12">
    <source>
        <dbReference type="ARBA" id="ARBA00023204"/>
    </source>
</evidence>
<dbReference type="CDD" id="cd03431">
    <property type="entry name" value="NUDIX_DNA_Glycosylase_C-MutY"/>
    <property type="match status" value="1"/>
</dbReference>
<dbReference type="PANTHER" id="PTHR42944:SF1">
    <property type="entry name" value="ADENINE DNA GLYCOSYLASE"/>
    <property type="match status" value="1"/>
</dbReference>
<keyword evidence="12" id="KW-0234">DNA repair</keyword>
<evidence type="ECO:0000259" key="15">
    <source>
        <dbReference type="SMART" id="SM00478"/>
    </source>
</evidence>
<dbReference type="Pfam" id="PF14815">
    <property type="entry name" value="NUDIX_4"/>
    <property type="match status" value="1"/>
</dbReference>
<evidence type="ECO:0000256" key="13">
    <source>
        <dbReference type="ARBA" id="ARBA00023295"/>
    </source>
</evidence>
<keyword evidence="8 14" id="KW-0227">DNA damage</keyword>
<comment type="function">
    <text evidence="2">Adenine glycosylase active on G-A mispairs. MutY also corrects error-prone DNA synthesis past GO lesions which are due to the oxidatively damaged form of guanine: 7,8-dihydro-8-oxoguanine (8-oxo-dGTP).</text>
</comment>
<keyword evidence="17" id="KW-1185">Reference proteome</keyword>
<feature type="domain" description="HhH-GPD" evidence="15">
    <location>
        <begin position="39"/>
        <end position="190"/>
    </location>
</feature>
<dbReference type="NCBIfam" id="TIGR01084">
    <property type="entry name" value="mutY"/>
    <property type="match status" value="1"/>
</dbReference>
<keyword evidence="10 14" id="KW-0408">Iron</keyword>
<comment type="catalytic activity">
    <reaction evidence="1 14">
        <text>Hydrolyzes free adenine bases from 7,8-dihydro-8-oxoguanine:adenine mismatched double-stranded DNA, leaving an apurinic site.</text>
        <dbReference type="EC" id="3.2.2.31"/>
    </reaction>
</comment>
<gene>
    <name evidence="16" type="primary">mutY</name>
    <name evidence="16" type="ORF">ACHKAR_10345</name>
</gene>
<dbReference type="EC" id="3.2.2.31" evidence="4 14"/>
<accession>A0ABW7N8D0</accession>
<evidence type="ECO:0000256" key="11">
    <source>
        <dbReference type="ARBA" id="ARBA00023014"/>
    </source>
</evidence>
<evidence type="ECO:0000256" key="3">
    <source>
        <dbReference type="ARBA" id="ARBA00008343"/>
    </source>
</evidence>
<dbReference type="SUPFAM" id="SSF55811">
    <property type="entry name" value="Nudix"/>
    <property type="match status" value="1"/>
</dbReference>
<dbReference type="SMART" id="SM00478">
    <property type="entry name" value="ENDO3c"/>
    <property type="match status" value="1"/>
</dbReference>
<evidence type="ECO:0000256" key="5">
    <source>
        <dbReference type="ARBA" id="ARBA00022023"/>
    </source>
</evidence>
<evidence type="ECO:0000313" key="16">
    <source>
        <dbReference type="EMBL" id="MFH6983843.1"/>
    </source>
</evidence>
<dbReference type="RefSeq" id="WP_395417468.1">
    <property type="nucleotide sequence ID" value="NZ_JBIPKE010000016.1"/>
</dbReference>
<evidence type="ECO:0000256" key="4">
    <source>
        <dbReference type="ARBA" id="ARBA00012045"/>
    </source>
</evidence>
<dbReference type="EMBL" id="JBIPKE010000016">
    <property type="protein sequence ID" value="MFH6983843.1"/>
    <property type="molecule type" value="Genomic_DNA"/>
</dbReference>
<dbReference type="CDD" id="cd00056">
    <property type="entry name" value="ENDO3c"/>
    <property type="match status" value="1"/>
</dbReference>
<dbReference type="GO" id="GO:0000701">
    <property type="term" value="F:purine-specific mismatch base pair DNA N-glycosylase activity"/>
    <property type="evidence" value="ECO:0007669"/>
    <property type="project" value="UniProtKB-EC"/>
</dbReference>
<evidence type="ECO:0000256" key="9">
    <source>
        <dbReference type="ARBA" id="ARBA00022801"/>
    </source>
</evidence>
<dbReference type="InterPro" id="IPR000445">
    <property type="entry name" value="HhH_motif"/>
</dbReference>
<keyword evidence="6" id="KW-0004">4Fe-4S</keyword>
<keyword evidence="9 16" id="KW-0378">Hydrolase</keyword>
<evidence type="ECO:0000256" key="6">
    <source>
        <dbReference type="ARBA" id="ARBA00022485"/>
    </source>
</evidence>
<evidence type="ECO:0000256" key="14">
    <source>
        <dbReference type="RuleBase" id="RU365096"/>
    </source>
</evidence>
<dbReference type="InterPro" id="IPR011257">
    <property type="entry name" value="DNA_glycosylase"/>
</dbReference>
<keyword evidence="7" id="KW-0479">Metal-binding</keyword>
<dbReference type="InterPro" id="IPR003265">
    <property type="entry name" value="HhH-GPD_domain"/>
</dbReference>
<keyword evidence="13 14" id="KW-0326">Glycosidase</keyword>
<reference evidence="16 17" key="1">
    <citation type="journal article" date="2013" name="Int. J. Syst. Evol. Microbiol.">
        <title>Marinoscillum luteum sp. nov., isolated from marine sediment.</title>
        <authorList>
            <person name="Cha I.T."/>
            <person name="Park S.J."/>
            <person name="Kim S.J."/>
            <person name="Kim J.G."/>
            <person name="Jung M.Y."/>
            <person name="Shin K.S."/>
            <person name="Kwon K.K."/>
            <person name="Yang S.H."/>
            <person name="Seo Y.S."/>
            <person name="Rhee S.K."/>
        </authorList>
    </citation>
    <scope>NUCLEOTIDE SEQUENCE [LARGE SCALE GENOMIC DNA]</scope>
    <source>
        <strain evidence="16 17">KCTC 23939</strain>
    </source>
</reference>
<dbReference type="InterPro" id="IPR015797">
    <property type="entry name" value="NUDIX_hydrolase-like_dom_sf"/>
</dbReference>
<dbReference type="InterPro" id="IPR044298">
    <property type="entry name" value="MIG/MutY"/>
</dbReference>
<dbReference type="Gene3D" id="1.10.1670.10">
    <property type="entry name" value="Helix-hairpin-Helix base-excision DNA repair enzymes (C-terminal)"/>
    <property type="match status" value="1"/>
</dbReference>
<dbReference type="Proteomes" id="UP001610063">
    <property type="component" value="Unassembled WGS sequence"/>
</dbReference>
<evidence type="ECO:0000256" key="2">
    <source>
        <dbReference type="ARBA" id="ARBA00002933"/>
    </source>
</evidence>
<evidence type="ECO:0000256" key="8">
    <source>
        <dbReference type="ARBA" id="ARBA00022763"/>
    </source>
</evidence>
<comment type="cofactor">
    <cofactor evidence="14">
        <name>[4Fe-4S] cluster</name>
        <dbReference type="ChEBI" id="CHEBI:49883"/>
    </cofactor>
    <text evidence="14">Binds 1 [4Fe-4S] cluster.</text>
</comment>
<proteinExistence type="inferred from homology"/>
<dbReference type="InterPro" id="IPR023170">
    <property type="entry name" value="HhH_base_excis_C"/>
</dbReference>
<name>A0ABW7N8D0_9BACT</name>
<dbReference type="PANTHER" id="PTHR42944">
    <property type="entry name" value="ADENINE DNA GLYCOSYLASE"/>
    <property type="match status" value="1"/>
</dbReference>
<evidence type="ECO:0000313" key="17">
    <source>
        <dbReference type="Proteomes" id="UP001610063"/>
    </source>
</evidence>
<evidence type="ECO:0000256" key="1">
    <source>
        <dbReference type="ARBA" id="ARBA00000843"/>
    </source>
</evidence>
<keyword evidence="11" id="KW-0411">Iron-sulfur</keyword>
<dbReference type="InterPro" id="IPR029119">
    <property type="entry name" value="MutY_C"/>
</dbReference>
<dbReference type="SUPFAM" id="SSF48150">
    <property type="entry name" value="DNA-glycosylase"/>
    <property type="match status" value="1"/>
</dbReference>
<organism evidence="16 17">
    <name type="scientific">Marinoscillum luteum</name>
    <dbReference type="NCBI Taxonomy" id="861051"/>
    <lineage>
        <taxon>Bacteria</taxon>
        <taxon>Pseudomonadati</taxon>
        <taxon>Bacteroidota</taxon>
        <taxon>Cytophagia</taxon>
        <taxon>Cytophagales</taxon>
        <taxon>Reichenbachiellaceae</taxon>
        <taxon>Marinoscillum</taxon>
    </lineage>
</organism>
<dbReference type="Pfam" id="PF00633">
    <property type="entry name" value="HHH"/>
    <property type="match status" value="1"/>
</dbReference>
<evidence type="ECO:0000256" key="10">
    <source>
        <dbReference type="ARBA" id="ARBA00023004"/>
    </source>
</evidence>
<dbReference type="Gene3D" id="1.10.340.30">
    <property type="entry name" value="Hypothetical protein, domain 2"/>
    <property type="match status" value="1"/>
</dbReference>
<comment type="similarity">
    <text evidence="3 14">Belongs to the Nth/MutY family.</text>
</comment>
<comment type="caution">
    <text evidence="16">The sequence shown here is derived from an EMBL/GenBank/DDBJ whole genome shotgun (WGS) entry which is preliminary data.</text>
</comment>
<evidence type="ECO:0000256" key="7">
    <source>
        <dbReference type="ARBA" id="ARBA00022723"/>
    </source>
</evidence>
<dbReference type="Pfam" id="PF00730">
    <property type="entry name" value="HhH-GPD"/>
    <property type="match status" value="1"/>
</dbReference>